<gene>
    <name evidence="1" type="ORF">ASIM_LOCUS3288</name>
</gene>
<dbReference type="OrthoDB" id="5852446at2759"/>
<dbReference type="Proteomes" id="UP000267096">
    <property type="component" value="Unassembled WGS sequence"/>
</dbReference>
<dbReference type="WBParaSite" id="ASIM_0000345001-mRNA-1">
    <property type="protein sequence ID" value="ASIM_0000345001-mRNA-1"/>
    <property type="gene ID" value="ASIM_0000345001"/>
</dbReference>
<reference evidence="3" key="1">
    <citation type="submission" date="2017-02" db="UniProtKB">
        <authorList>
            <consortium name="WormBaseParasite"/>
        </authorList>
    </citation>
    <scope>IDENTIFICATION</scope>
</reference>
<reference evidence="1 2" key="2">
    <citation type="submission" date="2018-11" db="EMBL/GenBank/DDBJ databases">
        <authorList>
            <consortium name="Pathogen Informatics"/>
        </authorList>
    </citation>
    <scope>NUCLEOTIDE SEQUENCE [LARGE SCALE GENOMIC DNA]</scope>
</reference>
<keyword evidence="2" id="KW-1185">Reference proteome</keyword>
<dbReference type="AlphaFoldDB" id="A0A0M3J7A6"/>
<organism evidence="3">
    <name type="scientific">Anisakis simplex</name>
    <name type="common">Herring worm</name>
    <dbReference type="NCBI Taxonomy" id="6269"/>
    <lineage>
        <taxon>Eukaryota</taxon>
        <taxon>Metazoa</taxon>
        <taxon>Ecdysozoa</taxon>
        <taxon>Nematoda</taxon>
        <taxon>Chromadorea</taxon>
        <taxon>Rhabditida</taxon>
        <taxon>Spirurina</taxon>
        <taxon>Ascaridomorpha</taxon>
        <taxon>Ascaridoidea</taxon>
        <taxon>Anisakidae</taxon>
        <taxon>Anisakis</taxon>
        <taxon>Anisakis simplex complex</taxon>
    </lineage>
</organism>
<protein>
    <submittedName>
        <fullName evidence="3">Transposase</fullName>
    </submittedName>
</protein>
<sequence>MRAAKDNETVEDAVSDWGDIQKIESKSVKIYHQGSLTQ</sequence>
<evidence type="ECO:0000313" key="1">
    <source>
        <dbReference type="EMBL" id="VDK21495.1"/>
    </source>
</evidence>
<name>A0A0M3J7A6_ANISI</name>
<evidence type="ECO:0000313" key="3">
    <source>
        <dbReference type="WBParaSite" id="ASIM_0000345001-mRNA-1"/>
    </source>
</evidence>
<accession>A0A0M3J7A6</accession>
<evidence type="ECO:0000313" key="2">
    <source>
        <dbReference type="Proteomes" id="UP000267096"/>
    </source>
</evidence>
<proteinExistence type="predicted"/>
<dbReference type="EMBL" id="UYRR01004978">
    <property type="protein sequence ID" value="VDK21495.1"/>
    <property type="molecule type" value="Genomic_DNA"/>
</dbReference>